<comment type="similarity">
    <text evidence="1">Belongs to the Skp family.</text>
</comment>
<dbReference type="PANTHER" id="PTHR35089:SF1">
    <property type="entry name" value="CHAPERONE PROTEIN SKP"/>
    <property type="match status" value="1"/>
</dbReference>
<reference evidence="5 6" key="1">
    <citation type="submission" date="2020-08" db="EMBL/GenBank/DDBJ databases">
        <title>Genomic Encyclopedia of Type Strains, Phase IV (KMG-IV): sequencing the most valuable type-strain genomes for metagenomic binning, comparative biology and taxonomic classification.</title>
        <authorList>
            <person name="Goeker M."/>
        </authorList>
    </citation>
    <scope>NUCLEOTIDE SEQUENCE [LARGE SCALE GENOMIC DNA]</scope>
    <source>
        <strain evidence="5 6">DSM 104969</strain>
    </source>
</reference>
<comment type="caution">
    <text evidence="5">The sequence shown here is derived from an EMBL/GenBank/DDBJ whole genome shotgun (WGS) entry which is preliminary data.</text>
</comment>
<dbReference type="Proteomes" id="UP000555103">
    <property type="component" value="Unassembled WGS sequence"/>
</dbReference>
<name>A0A840CYI8_9BACT</name>
<evidence type="ECO:0000313" key="6">
    <source>
        <dbReference type="Proteomes" id="UP000555103"/>
    </source>
</evidence>
<evidence type="ECO:0000256" key="4">
    <source>
        <dbReference type="SAM" id="SignalP"/>
    </source>
</evidence>
<dbReference type="InterPro" id="IPR005632">
    <property type="entry name" value="Chaperone_Skp"/>
</dbReference>
<gene>
    <name evidence="5" type="ORF">GGR21_003399</name>
</gene>
<feature type="coiled-coil region" evidence="3">
    <location>
        <begin position="47"/>
        <end position="74"/>
    </location>
</feature>
<evidence type="ECO:0000256" key="1">
    <source>
        <dbReference type="ARBA" id="ARBA00009091"/>
    </source>
</evidence>
<organism evidence="5 6">
    <name type="scientific">Dysgonomonas hofstadii</name>
    <dbReference type="NCBI Taxonomy" id="637886"/>
    <lineage>
        <taxon>Bacteria</taxon>
        <taxon>Pseudomonadati</taxon>
        <taxon>Bacteroidota</taxon>
        <taxon>Bacteroidia</taxon>
        <taxon>Bacteroidales</taxon>
        <taxon>Dysgonomonadaceae</taxon>
        <taxon>Dysgonomonas</taxon>
    </lineage>
</organism>
<evidence type="ECO:0000313" key="5">
    <source>
        <dbReference type="EMBL" id="MBB4037482.1"/>
    </source>
</evidence>
<feature type="signal peptide" evidence="4">
    <location>
        <begin position="1"/>
        <end position="17"/>
    </location>
</feature>
<feature type="chain" id="PRO_5032570072" evidence="4">
    <location>
        <begin position="18"/>
        <end position="165"/>
    </location>
</feature>
<proteinExistence type="inferred from homology"/>
<dbReference type="GO" id="GO:0050821">
    <property type="term" value="P:protein stabilization"/>
    <property type="evidence" value="ECO:0007669"/>
    <property type="project" value="TreeGrafter"/>
</dbReference>
<dbReference type="SUPFAM" id="SSF111384">
    <property type="entry name" value="OmpH-like"/>
    <property type="match status" value="1"/>
</dbReference>
<protein>
    <submittedName>
        <fullName evidence="5">Outer membrane protein</fullName>
    </submittedName>
</protein>
<dbReference type="Pfam" id="PF03938">
    <property type="entry name" value="OmpH"/>
    <property type="match status" value="1"/>
</dbReference>
<dbReference type="EMBL" id="JACIEP010000014">
    <property type="protein sequence ID" value="MBB4037482.1"/>
    <property type="molecule type" value="Genomic_DNA"/>
</dbReference>
<dbReference type="RefSeq" id="WP_183308326.1">
    <property type="nucleotide sequence ID" value="NZ_JACIEP010000014.1"/>
</dbReference>
<evidence type="ECO:0000256" key="2">
    <source>
        <dbReference type="ARBA" id="ARBA00022729"/>
    </source>
</evidence>
<dbReference type="PANTHER" id="PTHR35089">
    <property type="entry name" value="CHAPERONE PROTEIN SKP"/>
    <property type="match status" value="1"/>
</dbReference>
<dbReference type="GO" id="GO:0051082">
    <property type="term" value="F:unfolded protein binding"/>
    <property type="evidence" value="ECO:0007669"/>
    <property type="project" value="InterPro"/>
</dbReference>
<keyword evidence="6" id="KW-1185">Reference proteome</keyword>
<dbReference type="Gene3D" id="3.30.910.20">
    <property type="entry name" value="Skp domain"/>
    <property type="match status" value="1"/>
</dbReference>
<dbReference type="SMART" id="SM00935">
    <property type="entry name" value="OmpH"/>
    <property type="match status" value="1"/>
</dbReference>
<dbReference type="AlphaFoldDB" id="A0A840CYI8"/>
<accession>A0A840CYI8</accession>
<evidence type="ECO:0000256" key="3">
    <source>
        <dbReference type="SAM" id="Coils"/>
    </source>
</evidence>
<dbReference type="GO" id="GO:0005829">
    <property type="term" value="C:cytosol"/>
    <property type="evidence" value="ECO:0007669"/>
    <property type="project" value="TreeGrafter"/>
</dbReference>
<dbReference type="InterPro" id="IPR024930">
    <property type="entry name" value="Skp_dom_sf"/>
</dbReference>
<keyword evidence="2 4" id="KW-0732">Signal</keyword>
<keyword evidence="3" id="KW-0175">Coiled coil</keyword>
<sequence length="165" mass="18831">MRTLLLLLFVLPTFVVAQNKLAYVNVEEVFSKMPELKDVESKIAVKSESVKKNIDTMEAEYETKSNEYEKMSKEGMTEAIAADKQKELLDLQNRYRLFVQNSQQEMEKERRTLLAPLEEKLMKAIKEVGDENGYSFIFNSGAILHAGSDTFDANPQLKTKLGITN</sequence>